<comment type="caution">
    <text evidence="2">The sequence shown here is derived from an EMBL/GenBank/DDBJ whole genome shotgun (WGS) entry which is preliminary data.</text>
</comment>
<dbReference type="Proteomes" id="UP000467841">
    <property type="component" value="Unassembled WGS sequence"/>
</dbReference>
<dbReference type="EMBL" id="CACVBM020001125">
    <property type="protein sequence ID" value="CAA7032636.1"/>
    <property type="molecule type" value="Genomic_DNA"/>
</dbReference>
<feature type="compositionally biased region" description="Low complexity" evidence="1">
    <location>
        <begin position="209"/>
        <end position="219"/>
    </location>
</feature>
<reference evidence="2" key="1">
    <citation type="submission" date="2020-01" db="EMBL/GenBank/DDBJ databases">
        <authorList>
            <person name="Mishra B."/>
        </authorList>
    </citation>
    <scope>NUCLEOTIDE SEQUENCE [LARGE SCALE GENOMIC DNA]</scope>
</reference>
<feature type="region of interest" description="Disordered" evidence="1">
    <location>
        <begin position="77"/>
        <end position="154"/>
    </location>
</feature>
<feature type="compositionally biased region" description="Basic and acidic residues" evidence="1">
    <location>
        <begin position="87"/>
        <end position="120"/>
    </location>
</feature>
<accession>A0A6D2J5S4</accession>
<feature type="compositionally biased region" description="Basic and acidic residues" evidence="1">
    <location>
        <begin position="167"/>
        <end position="177"/>
    </location>
</feature>
<feature type="region of interest" description="Disordered" evidence="1">
    <location>
        <begin position="367"/>
        <end position="407"/>
    </location>
</feature>
<feature type="compositionally biased region" description="Basic and acidic residues" evidence="1">
    <location>
        <begin position="139"/>
        <end position="149"/>
    </location>
</feature>
<feature type="region of interest" description="Disordered" evidence="1">
    <location>
        <begin position="193"/>
        <end position="301"/>
    </location>
</feature>
<feature type="compositionally biased region" description="Acidic residues" evidence="1">
    <location>
        <begin position="264"/>
        <end position="289"/>
    </location>
</feature>
<evidence type="ECO:0000313" key="2">
    <source>
        <dbReference type="EMBL" id="CAA7032636.1"/>
    </source>
</evidence>
<feature type="region of interest" description="Disordered" evidence="1">
    <location>
        <begin position="167"/>
        <end position="186"/>
    </location>
</feature>
<proteinExistence type="predicted"/>
<feature type="compositionally biased region" description="Polar residues" evidence="1">
    <location>
        <begin position="77"/>
        <end position="86"/>
    </location>
</feature>
<feature type="compositionally biased region" description="Basic and acidic residues" evidence="1">
    <location>
        <begin position="383"/>
        <end position="397"/>
    </location>
</feature>
<sequence>MGSNPFTLRPRWRLKEDVKFSFSYGMSVYLVFAKCFSLCHDVDQCPLLYAHRVERDRTRRREEKTEARALSYKGAVQSSTGNMGRNNQEERKVDYKGKGKMVDRDEASHKQYENRGRSRPEVPYGEGSSHHRGGPTYRPKKEMQKRYDGAVRGPKCSLEEQDVAHEAKMKAGDKAKSQDAGQSRTICPTVHSAKKVRRSLAFEEEETESSTMMITETVEVPVELAALPSVHTNEGGEGSEREVDGSQGFSDTGEVSPGGAEDMTPSDEELLLEDLLVEEGELGEEEEENGGQREDSQVMLPEEENDVVLDDIMQDVQGGQNLCEEPRVPQGGQGGTKGRPGERKVGAKKKVFRTNVGIGGGALRRLAQVAKMPRKKGSGRIGMGDKIEPKPGKDGHEGQGGGKSNAE</sequence>
<protein>
    <recommendedName>
        <fullName evidence="4">Zinc knuckle CX2CX4HX4C domain-containing protein</fullName>
    </recommendedName>
</protein>
<dbReference type="AlphaFoldDB" id="A0A6D2J5S4"/>
<feature type="compositionally biased region" description="Gly residues" evidence="1">
    <location>
        <begin position="398"/>
        <end position="407"/>
    </location>
</feature>
<organism evidence="2 3">
    <name type="scientific">Microthlaspi erraticum</name>
    <dbReference type="NCBI Taxonomy" id="1685480"/>
    <lineage>
        <taxon>Eukaryota</taxon>
        <taxon>Viridiplantae</taxon>
        <taxon>Streptophyta</taxon>
        <taxon>Embryophyta</taxon>
        <taxon>Tracheophyta</taxon>
        <taxon>Spermatophyta</taxon>
        <taxon>Magnoliopsida</taxon>
        <taxon>eudicotyledons</taxon>
        <taxon>Gunneridae</taxon>
        <taxon>Pentapetalae</taxon>
        <taxon>rosids</taxon>
        <taxon>malvids</taxon>
        <taxon>Brassicales</taxon>
        <taxon>Brassicaceae</taxon>
        <taxon>Coluteocarpeae</taxon>
        <taxon>Microthlaspi</taxon>
    </lineage>
</organism>
<name>A0A6D2J5S4_9BRAS</name>
<evidence type="ECO:0000256" key="1">
    <source>
        <dbReference type="SAM" id="MobiDB-lite"/>
    </source>
</evidence>
<evidence type="ECO:0000313" key="3">
    <source>
        <dbReference type="Proteomes" id="UP000467841"/>
    </source>
</evidence>
<evidence type="ECO:0008006" key="4">
    <source>
        <dbReference type="Google" id="ProtNLM"/>
    </source>
</evidence>
<gene>
    <name evidence="2" type="ORF">MERR_LOCUS19871</name>
</gene>
<keyword evidence="3" id="KW-1185">Reference proteome</keyword>
<feature type="region of interest" description="Disordered" evidence="1">
    <location>
        <begin position="322"/>
        <end position="350"/>
    </location>
</feature>